<dbReference type="GO" id="GO:0005886">
    <property type="term" value="C:plasma membrane"/>
    <property type="evidence" value="ECO:0007669"/>
    <property type="project" value="UniProtKB-SubCell"/>
</dbReference>
<dbReference type="KEGG" id="apb:SAR116_1841"/>
<sequence>MIAPKASSKVGRDAPTGCRHQKLFVSYQDEGKSLSLGATGLAGRYAGALYALADDTGNLNEIVADLNDLAKLVVENDDMKTLISSPAITRSEQLAAITAVMEKAGANALTIKFLSTLAENGRLYVLPVIISVFLDEHARRQGQISAEVVSAVELDAKRKASVEKAVASLAGSDKLSLSMRVDPSLIGGLVVRIGSQMIDTSIKTKLSRLETAMKGVA</sequence>
<dbReference type="Gene3D" id="1.10.520.20">
    <property type="entry name" value="N-terminal domain of the delta subunit of the F1F0-ATP synthase"/>
    <property type="match status" value="1"/>
</dbReference>
<keyword evidence="2 8" id="KW-0813">Transport</keyword>
<evidence type="ECO:0000256" key="4">
    <source>
        <dbReference type="ARBA" id="ARBA00023065"/>
    </source>
</evidence>
<dbReference type="InterPro" id="IPR026015">
    <property type="entry name" value="ATP_synth_OSCP/delta_N_sf"/>
</dbReference>
<dbReference type="PROSITE" id="PS00389">
    <property type="entry name" value="ATPASE_DELTA"/>
    <property type="match status" value="1"/>
</dbReference>
<keyword evidence="10" id="KW-1185">Reference proteome</keyword>
<evidence type="ECO:0000256" key="1">
    <source>
        <dbReference type="ARBA" id="ARBA00004370"/>
    </source>
</evidence>
<dbReference type="AlphaFoldDB" id="D5BMP1"/>
<accession>D5BMP1</accession>
<dbReference type="PANTHER" id="PTHR11910">
    <property type="entry name" value="ATP SYNTHASE DELTA CHAIN"/>
    <property type="match status" value="1"/>
</dbReference>
<keyword evidence="8" id="KW-0997">Cell inner membrane</keyword>
<keyword evidence="8" id="KW-1003">Cell membrane</keyword>
<dbReference type="GO" id="GO:0045259">
    <property type="term" value="C:proton-transporting ATP synthase complex"/>
    <property type="evidence" value="ECO:0007669"/>
    <property type="project" value="UniProtKB-KW"/>
</dbReference>
<comment type="subcellular location">
    <subcellularLocation>
        <location evidence="8">Cell inner membrane</location>
        <topology evidence="8">Peripheral membrane protein</topology>
    </subcellularLocation>
    <subcellularLocation>
        <location evidence="1">Membrane</location>
    </subcellularLocation>
</comment>
<comment type="function">
    <text evidence="8">F(1)F(0) ATP synthase produces ATP from ADP in the presence of a proton or sodium gradient. F-type ATPases consist of two structural domains, F(1) containing the extramembraneous catalytic core and F(0) containing the membrane proton channel, linked together by a central stalk and a peripheral stalk. During catalysis, ATP synthesis in the catalytic domain of F(1) is coupled via a rotary mechanism of the central stalk subunits to proton translocation.</text>
</comment>
<reference evidence="9 10" key="1">
    <citation type="journal article" date="2010" name="J. Bacteriol.">
        <title>Complete genome sequence of "Candidatus Puniceispirillum marinum" IMCC1322, a representative of the SAR116 clade in the Alphaproteobacteria.</title>
        <authorList>
            <person name="Oh H.M."/>
            <person name="Kwon K.K."/>
            <person name="Kang I."/>
            <person name="Kang S.G."/>
            <person name="Lee J.H."/>
            <person name="Kim S.J."/>
            <person name="Cho J.C."/>
        </authorList>
    </citation>
    <scope>NUCLEOTIDE SEQUENCE [LARGE SCALE GENOMIC DNA]</scope>
    <source>
        <strain evidence="9 10">IMCC1322</strain>
    </source>
</reference>
<organism evidence="9 10">
    <name type="scientific">Puniceispirillum marinum (strain IMCC1322)</name>
    <dbReference type="NCBI Taxonomy" id="488538"/>
    <lineage>
        <taxon>Bacteria</taxon>
        <taxon>Pseudomonadati</taxon>
        <taxon>Pseudomonadota</taxon>
        <taxon>Alphaproteobacteria</taxon>
        <taxon>Candidatus Puniceispirillales</taxon>
        <taxon>Candidatus Puniceispirillaceae</taxon>
        <taxon>Candidatus Puniceispirillum</taxon>
    </lineage>
</organism>
<dbReference type="STRING" id="488538.SAR116_1841"/>
<evidence type="ECO:0000313" key="10">
    <source>
        <dbReference type="Proteomes" id="UP000007460"/>
    </source>
</evidence>
<protein>
    <recommendedName>
        <fullName evidence="8">ATP synthase subunit delta</fullName>
    </recommendedName>
    <alternativeName>
        <fullName evidence="8">ATP synthase F(1) sector subunit delta</fullName>
    </alternativeName>
    <alternativeName>
        <fullName evidence="8">F-type ATPase subunit delta</fullName>
        <shortName evidence="8">F-ATPase subunit delta</shortName>
    </alternativeName>
</protein>
<dbReference type="EMBL" id="CP001751">
    <property type="protein sequence ID" value="ADE40084.1"/>
    <property type="molecule type" value="Genomic_DNA"/>
</dbReference>
<dbReference type="PRINTS" id="PR00125">
    <property type="entry name" value="ATPASEDELTA"/>
</dbReference>
<keyword evidence="4 8" id="KW-0406">Ion transport</keyword>
<comment type="subunit">
    <text evidence="8">F-type ATPases have 2 components, F(1) - the catalytic core - and F(0) - the membrane proton channel. F(1) has five subunits: alpha(3), beta(3), gamma(1), delta(1), epsilon(1). F(0) has three main subunits: a(1), b(2) and c(10-14). The alpha and beta chains form an alternating ring which encloses part of the gamma chain. F(1) is attached to F(0) by a central stalk formed by the gamma and epsilon chains, while a peripheral stalk is formed by the delta and b chains.</text>
</comment>
<evidence type="ECO:0000313" key="9">
    <source>
        <dbReference type="EMBL" id="ADE40084.1"/>
    </source>
</evidence>
<evidence type="ECO:0000256" key="8">
    <source>
        <dbReference type="HAMAP-Rule" id="MF_01416"/>
    </source>
</evidence>
<comment type="similarity">
    <text evidence="8">Belongs to the ATPase delta chain family.</text>
</comment>
<evidence type="ECO:0000256" key="7">
    <source>
        <dbReference type="ARBA" id="ARBA00023310"/>
    </source>
</evidence>
<comment type="function">
    <text evidence="8">This protein is part of the stalk that links CF(0) to CF(1). It either transmits conformational changes from CF(0) to CF(1) or is implicated in proton conduction.</text>
</comment>
<keyword evidence="5 8" id="KW-0472">Membrane</keyword>
<dbReference type="RefSeq" id="WP_013046711.1">
    <property type="nucleotide sequence ID" value="NC_014010.1"/>
</dbReference>
<dbReference type="NCBIfam" id="NF004406">
    <property type="entry name" value="PRK05758.3-2"/>
    <property type="match status" value="1"/>
</dbReference>
<evidence type="ECO:0000256" key="3">
    <source>
        <dbReference type="ARBA" id="ARBA00022781"/>
    </source>
</evidence>
<evidence type="ECO:0000256" key="6">
    <source>
        <dbReference type="ARBA" id="ARBA00023196"/>
    </source>
</evidence>
<dbReference type="eggNOG" id="COG0712">
    <property type="taxonomic scope" value="Bacteria"/>
</dbReference>
<evidence type="ECO:0000256" key="2">
    <source>
        <dbReference type="ARBA" id="ARBA00022448"/>
    </source>
</evidence>
<dbReference type="InterPro" id="IPR020781">
    <property type="entry name" value="ATPase_OSCP/d_CS"/>
</dbReference>
<dbReference type="HAMAP" id="MF_01416">
    <property type="entry name" value="ATP_synth_delta_bact"/>
    <property type="match status" value="1"/>
</dbReference>
<name>D5BMP1_PUNMI</name>
<keyword evidence="7 8" id="KW-0066">ATP synthesis</keyword>
<dbReference type="NCBIfam" id="NF004402">
    <property type="entry name" value="PRK05758.2-2"/>
    <property type="match status" value="1"/>
</dbReference>
<dbReference type="NCBIfam" id="TIGR01145">
    <property type="entry name" value="ATP_synt_delta"/>
    <property type="match status" value="1"/>
</dbReference>
<keyword evidence="6 8" id="KW-0139">CF(1)</keyword>
<dbReference type="Pfam" id="PF00213">
    <property type="entry name" value="OSCP"/>
    <property type="match status" value="1"/>
</dbReference>
<proteinExistence type="inferred from homology"/>
<gene>
    <name evidence="8" type="primary">atpH</name>
    <name evidence="9" type="ordered locus">SAR116_1841</name>
</gene>
<evidence type="ECO:0000256" key="5">
    <source>
        <dbReference type="ARBA" id="ARBA00023136"/>
    </source>
</evidence>
<dbReference type="Proteomes" id="UP000007460">
    <property type="component" value="Chromosome"/>
</dbReference>
<dbReference type="InterPro" id="IPR000711">
    <property type="entry name" value="ATPase_OSCP/dsu"/>
</dbReference>
<dbReference type="GO" id="GO:0046933">
    <property type="term" value="F:proton-transporting ATP synthase activity, rotational mechanism"/>
    <property type="evidence" value="ECO:0007669"/>
    <property type="project" value="UniProtKB-UniRule"/>
</dbReference>
<keyword evidence="3 8" id="KW-0375">Hydrogen ion transport</keyword>
<dbReference type="SUPFAM" id="SSF47928">
    <property type="entry name" value="N-terminal domain of the delta subunit of the F1F0-ATP synthase"/>
    <property type="match status" value="1"/>
</dbReference>
<dbReference type="HOGENOM" id="CLU_085114_0_1_5"/>